<dbReference type="SUPFAM" id="SSF56801">
    <property type="entry name" value="Acetyl-CoA synthetase-like"/>
    <property type="match status" value="1"/>
</dbReference>
<proteinExistence type="inferred from homology"/>
<feature type="domain" description="AMP-dependent synthetase/ligase" evidence="3">
    <location>
        <begin position="5"/>
        <end position="330"/>
    </location>
</feature>
<dbReference type="Proteomes" id="UP000663570">
    <property type="component" value="Chromosome"/>
</dbReference>
<dbReference type="Gene3D" id="3.30.300.30">
    <property type="match status" value="1"/>
</dbReference>
<dbReference type="Pfam" id="PF00501">
    <property type="entry name" value="AMP-binding"/>
    <property type="match status" value="1"/>
</dbReference>
<dbReference type="PANTHER" id="PTHR43201">
    <property type="entry name" value="ACYL-COA SYNTHETASE"/>
    <property type="match status" value="1"/>
</dbReference>
<dbReference type="RefSeq" id="WP_206252725.1">
    <property type="nucleotide sequence ID" value="NZ_CP071060.1"/>
</dbReference>
<dbReference type="InterPro" id="IPR000873">
    <property type="entry name" value="AMP-dep_synth/lig_dom"/>
</dbReference>
<dbReference type="InterPro" id="IPR045851">
    <property type="entry name" value="AMP-bd_C_sf"/>
</dbReference>
<gene>
    <name evidence="4" type="ORF">JY500_12320</name>
</gene>
<sequence length="463" mass="50301">MSFWSLAGDPDAPALIAGAPPHAITYAELRNACDQFNAVLGERKQKRLGFLLCRNDVQSVVAYLAALRAGDCLALLPETIADGALDALLERYRPDWLLGPEERLRERVGSSWQGKRVVLCDSDARPIHIDLALLLSTSGTTGSPRMVRLSYANLAANAASIAEYLALGSAERPITTLPMHYSYGLSVINSHLHVGAALLLTDDAVTTRSFWNRFRDGGATSLAGVPFTWQMLARLRIERMDLPTLRTLTQAGGRLSPELTEHFRQAADAHGWRFFVMYGQTEATARIAYLPPDLLASKIGAIGQAIPGGELSIADDGELLYRGPNVMLGYAESRDDLALGDTLHGVLRTGDLARQDEDGVYWLTGRIKRIAKVFGNRVNLDEVEALIATRLGCAAAALDEDDALRVVLTQPAHEAEVLEVLRNTLGVHPSGLRVCSLDVLPRTSSGKLDYPALRERLKAAPHG</sequence>
<dbReference type="PANTHER" id="PTHR43201:SF5">
    <property type="entry name" value="MEDIUM-CHAIN ACYL-COA LIGASE ACSF2, MITOCHONDRIAL"/>
    <property type="match status" value="1"/>
</dbReference>
<reference evidence="4 5" key="1">
    <citation type="submission" date="2021-02" db="EMBL/GenBank/DDBJ databases">
        <title>Niveibacterium changnyeongensis HC41.</title>
        <authorList>
            <person name="Kang M."/>
        </authorList>
    </citation>
    <scope>NUCLEOTIDE SEQUENCE [LARGE SCALE GENOMIC DNA]</scope>
    <source>
        <strain evidence="4 5">HC41</strain>
    </source>
</reference>
<organism evidence="4 5">
    <name type="scientific">Niveibacterium microcysteis</name>
    <dbReference type="NCBI Taxonomy" id="2811415"/>
    <lineage>
        <taxon>Bacteria</taxon>
        <taxon>Pseudomonadati</taxon>
        <taxon>Pseudomonadota</taxon>
        <taxon>Betaproteobacteria</taxon>
        <taxon>Rhodocyclales</taxon>
        <taxon>Rhodocyclaceae</taxon>
        <taxon>Niveibacterium</taxon>
    </lineage>
</organism>
<evidence type="ECO:0000256" key="1">
    <source>
        <dbReference type="ARBA" id="ARBA00006432"/>
    </source>
</evidence>
<dbReference type="EMBL" id="CP071060">
    <property type="protein sequence ID" value="QSI75300.1"/>
    <property type="molecule type" value="Genomic_DNA"/>
</dbReference>
<keyword evidence="2" id="KW-0436">Ligase</keyword>
<dbReference type="Gene3D" id="3.40.50.12780">
    <property type="entry name" value="N-terminal domain of ligase-like"/>
    <property type="match status" value="1"/>
</dbReference>
<evidence type="ECO:0000259" key="3">
    <source>
        <dbReference type="Pfam" id="PF00501"/>
    </source>
</evidence>
<dbReference type="InterPro" id="IPR042099">
    <property type="entry name" value="ANL_N_sf"/>
</dbReference>
<evidence type="ECO:0000313" key="4">
    <source>
        <dbReference type="EMBL" id="QSI75300.1"/>
    </source>
</evidence>
<evidence type="ECO:0000313" key="5">
    <source>
        <dbReference type="Proteomes" id="UP000663570"/>
    </source>
</evidence>
<name>A0ABX7M0L4_9RHOO</name>
<keyword evidence="5" id="KW-1185">Reference proteome</keyword>
<protein>
    <submittedName>
        <fullName evidence="4">AMP-binding protein</fullName>
    </submittedName>
</protein>
<accession>A0ABX7M0L4</accession>
<evidence type="ECO:0000256" key="2">
    <source>
        <dbReference type="ARBA" id="ARBA00022598"/>
    </source>
</evidence>
<comment type="similarity">
    <text evidence="1">Belongs to the ATP-dependent AMP-binding enzyme family.</text>
</comment>